<feature type="region of interest" description="Disordered" evidence="1">
    <location>
        <begin position="517"/>
        <end position="592"/>
    </location>
</feature>
<protein>
    <submittedName>
        <fullName evidence="2">Uncharacterized protein</fullName>
    </submittedName>
</protein>
<feature type="compositionally biased region" description="Gly residues" evidence="1">
    <location>
        <begin position="640"/>
        <end position="650"/>
    </location>
</feature>
<reference evidence="2" key="1">
    <citation type="journal article" date="2020" name="Nat. Commun.">
        <title>Large-scale genome sequencing of mycorrhizal fungi provides insights into the early evolution of symbiotic traits.</title>
        <authorList>
            <person name="Miyauchi S."/>
            <person name="Kiss E."/>
            <person name="Kuo A."/>
            <person name="Drula E."/>
            <person name="Kohler A."/>
            <person name="Sanchez-Garcia M."/>
            <person name="Morin E."/>
            <person name="Andreopoulos B."/>
            <person name="Barry K.W."/>
            <person name="Bonito G."/>
            <person name="Buee M."/>
            <person name="Carver A."/>
            <person name="Chen C."/>
            <person name="Cichocki N."/>
            <person name="Clum A."/>
            <person name="Culley D."/>
            <person name="Crous P.W."/>
            <person name="Fauchery L."/>
            <person name="Girlanda M."/>
            <person name="Hayes R.D."/>
            <person name="Keri Z."/>
            <person name="LaButti K."/>
            <person name="Lipzen A."/>
            <person name="Lombard V."/>
            <person name="Magnuson J."/>
            <person name="Maillard F."/>
            <person name="Murat C."/>
            <person name="Nolan M."/>
            <person name="Ohm R.A."/>
            <person name="Pangilinan J."/>
            <person name="Pereira M.F."/>
            <person name="Perotto S."/>
            <person name="Peter M."/>
            <person name="Pfister S."/>
            <person name="Riley R."/>
            <person name="Sitrit Y."/>
            <person name="Stielow J.B."/>
            <person name="Szollosi G."/>
            <person name="Zifcakova L."/>
            <person name="Stursova M."/>
            <person name="Spatafora J.W."/>
            <person name="Tedersoo L."/>
            <person name="Vaario L.M."/>
            <person name="Yamada A."/>
            <person name="Yan M."/>
            <person name="Wang P."/>
            <person name="Xu J."/>
            <person name="Bruns T."/>
            <person name="Baldrian P."/>
            <person name="Vilgalys R."/>
            <person name="Dunand C."/>
            <person name="Henrissat B."/>
            <person name="Grigoriev I.V."/>
            <person name="Hibbett D."/>
            <person name="Nagy L.G."/>
            <person name="Martin F.M."/>
        </authorList>
    </citation>
    <scope>NUCLEOTIDE SEQUENCE</scope>
    <source>
        <strain evidence="2">UP504</strain>
    </source>
</reference>
<evidence type="ECO:0000313" key="3">
    <source>
        <dbReference type="Proteomes" id="UP000886523"/>
    </source>
</evidence>
<dbReference type="EMBL" id="MU128933">
    <property type="protein sequence ID" value="KAF9517248.1"/>
    <property type="molecule type" value="Genomic_DNA"/>
</dbReference>
<name>A0A9P6B3W7_9AGAM</name>
<evidence type="ECO:0000313" key="2">
    <source>
        <dbReference type="EMBL" id="KAF9517248.1"/>
    </source>
</evidence>
<evidence type="ECO:0000256" key="1">
    <source>
        <dbReference type="SAM" id="MobiDB-lite"/>
    </source>
</evidence>
<feature type="compositionally biased region" description="Gly residues" evidence="1">
    <location>
        <begin position="357"/>
        <end position="366"/>
    </location>
</feature>
<feature type="compositionally biased region" description="Pro residues" evidence="1">
    <location>
        <begin position="579"/>
        <end position="592"/>
    </location>
</feature>
<feature type="compositionally biased region" description="Basic and acidic residues" evidence="1">
    <location>
        <begin position="795"/>
        <end position="804"/>
    </location>
</feature>
<sequence>MILIPEELVGIILRFAVIEPHGRDLTVILPCARVSREFRSEVERILYSSIRLSSPRQIVQCFTTIVKRKEHAARFVRSLEIELKDYHTAFPPFPRTRTLLTRPIPGVGDDGRLLSGFYSLVRAALRCMKQLQHYNLRIGPSSPAENGYVIPFLPVDAPFALKSFGCISMDISPPIVNFLVSQRTISEFVAPEMFPPYRLGLTILPDVTTVRGPPELLRRLVPHRPVTVVQSTGLLDPDSMMFILPKLSASTATIHTLTMPVANARTACNLLPFIARSLPGVEFLSLPHRSSFRGRSDPYDIYKEDAFALALGTFQGLKHLEVPTMDSFILAPPNPFATFGAHLLDAHPFPPFPPFPGGNGGHGDGNGNEPPEVGNQGDAPGDLHLDDDDNDDGLFGEPGDMGAALDDFFGFFPAEANPNQVGPPPPPAHAAQDMDPFAALPQGHGTPHWSWSSCSPTTTPRPWRRECGDGSPPTTSCRHPLPQGAMPHPPNIGGNQPGPFPPDLLNQVVNQIMGIFEPHAHPQPGPATGAHAHVAHPQPPPGGSPQNNQHPQGPPNTSTNTNTLHPVHPQLNNVGMPPHGGPQPMLPQLPPFPAFAPGGMPHAFTFNGPMFDGMLQFEHLPAANIPAPPGPGNPNAPAAGGAGGGVPPGGGALGGAGHWIPVPALPPFATLAQGGAGQPAAAVPANAGGAAGAGAAGPGGGGGNIAHLVLTFPPIHIEPVDPNDPHVIEERRARQRALVRAQIVRAPVELQILNLWQARCPSLHSVTFQMERDRYVLWTKDTAGQWAPEYTPPHPDQEAKTGSP</sequence>
<feature type="compositionally biased region" description="Low complexity" evidence="1">
    <location>
        <begin position="678"/>
        <end position="688"/>
    </location>
</feature>
<feature type="region of interest" description="Disordered" evidence="1">
    <location>
        <begin position="673"/>
        <end position="696"/>
    </location>
</feature>
<feature type="region of interest" description="Disordered" evidence="1">
    <location>
        <begin position="785"/>
        <end position="804"/>
    </location>
</feature>
<dbReference type="AlphaFoldDB" id="A0A9P6B3W7"/>
<comment type="caution">
    <text evidence="2">The sequence shown here is derived from an EMBL/GenBank/DDBJ whole genome shotgun (WGS) entry which is preliminary data.</text>
</comment>
<feature type="compositionally biased region" description="Low complexity" evidence="1">
    <location>
        <begin position="446"/>
        <end position="461"/>
    </location>
</feature>
<organism evidence="2 3">
    <name type="scientific">Hydnum rufescens UP504</name>
    <dbReference type="NCBI Taxonomy" id="1448309"/>
    <lineage>
        <taxon>Eukaryota</taxon>
        <taxon>Fungi</taxon>
        <taxon>Dikarya</taxon>
        <taxon>Basidiomycota</taxon>
        <taxon>Agaricomycotina</taxon>
        <taxon>Agaricomycetes</taxon>
        <taxon>Cantharellales</taxon>
        <taxon>Hydnaceae</taxon>
        <taxon>Hydnum</taxon>
    </lineage>
</organism>
<feature type="compositionally biased region" description="Low complexity" evidence="1">
    <location>
        <begin position="367"/>
        <end position="382"/>
    </location>
</feature>
<feature type="region of interest" description="Disordered" evidence="1">
    <location>
        <begin position="626"/>
        <end position="650"/>
    </location>
</feature>
<gene>
    <name evidence="2" type="ORF">BS47DRAFT_1340002</name>
</gene>
<dbReference type="Proteomes" id="UP000886523">
    <property type="component" value="Unassembled WGS sequence"/>
</dbReference>
<dbReference type="OrthoDB" id="3232239at2759"/>
<feature type="region of interest" description="Disordered" evidence="1">
    <location>
        <begin position="350"/>
        <end position="400"/>
    </location>
</feature>
<proteinExistence type="predicted"/>
<feature type="compositionally biased region" description="Acidic residues" evidence="1">
    <location>
        <begin position="385"/>
        <end position="394"/>
    </location>
</feature>
<feature type="region of interest" description="Disordered" evidence="1">
    <location>
        <begin position="412"/>
        <end position="499"/>
    </location>
</feature>
<keyword evidence="3" id="KW-1185">Reference proteome</keyword>
<accession>A0A9P6B3W7</accession>